<dbReference type="InterPro" id="IPR017853">
    <property type="entry name" value="GH"/>
</dbReference>
<feature type="compositionally biased region" description="Pro residues" evidence="1">
    <location>
        <begin position="366"/>
        <end position="393"/>
    </location>
</feature>
<dbReference type="InterPro" id="IPR024655">
    <property type="entry name" value="Asl1_glyco_hydro_catalytic"/>
</dbReference>
<name>A0A2A9E6Z1_9MICO</name>
<evidence type="ECO:0000313" key="5">
    <source>
        <dbReference type="Proteomes" id="UP000225548"/>
    </source>
</evidence>
<dbReference type="PANTHER" id="PTHR34154">
    <property type="entry name" value="ALKALI-SENSITIVE LINKAGE PROTEIN 1"/>
    <property type="match status" value="1"/>
</dbReference>
<gene>
    <name evidence="4" type="ORF">ATL42_2530</name>
</gene>
<organism evidence="4 5">
    <name type="scientific">Sanguibacter antarcticus</name>
    <dbReference type="NCBI Taxonomy" id="372484"/>
    <lineage>
        <taxon>Bacteria</taxon>
        <taxon>Bacillati</taxon>
        <taxon>Actinomycetota</taxon>
        <taxon>Actinomycetes</taxon>
        <taxon>Micrococcales</taxon>
        <taxon>Sanguibacteraceae</taxon>
        <taxon>Sanguibacter</taxon>
    </lineage>
</organism>
<dbReference type="NCBIfam" id="TIGR02937">
    <property type="entry name" value="sigma70-ECF"/>
    <property type="match status" value="1"/>
</dbReference>
<feature type="region of interest" description="Disordered" evidence="1">
    <location>
        <begin position="340"/>
        <end position="399"/>
    </location>
</feature>
<dbReference type="Pfam" id="PF11790">
    <property type="entry name" value="Glyco_hydro_cc"/>
    <property type="match status" value="1"/>
</dbReference>
<dbReference type="EMBL" id="PDJG01000001">
    <property type="protein sequence ID" value="PFG34613.1"/>
    <property type="molecule type" value="Genomic_DNA"/>
</dbReference>
<dbReference type="InterPro" id="IPR013325">
    <property type="entry name" value="RNA_pol_sigma_r2"/>
</dbReference>
<feature type="domain" description="Asl1-like glycosyl hydrolase catalytic" evidence="3">
    <location>
        <begin position="433"/>
        <end position="649"/>
    </location>
</feature>
<accession>A0A2A9E6Z1</accession>
<evidence type="ECO:0000313" key="4">
    <source>
        <dbReference type="EMBL" id="PFG34613.1"/>
    </source>
</evidence>
<dbReference type="PANTHER" id="PTHR34154:SF3">
    <property type="entry name" value="ALKALI-SENSITIVE LINKAGE PROTEIN 1"/>
    <property type="match status" value="1"/>
</dbReference>
<protein>
    <submittedName>
        <fullName evidence="4">RNA polymerase sigma factor (Sigma-70 family)</fullName>
    </submittedName>
</protein>
<evidence type="ECO:0000256" key="1">
    <source>
        <dbReference type="SAM" id="MobiDB-lite"/>
    </source>
</evidence>
<keyword evidence="5" id="KW-1185">Reference proteome</keyword>
<reference evidence="4 5" key="1">
    <citation type="submission" date="2017-10" db="EMBL/GenBank/DDBJ databases">
        <title>Sequencing the genomes of 1000 actinobacteria strains.</title>
        <authorList>
            <person name="Klenk H.-P."/>
        </authorList>
    </citation>
    <scope>NUCLEOTIDE SEQUENCE [LARGE SCALE GENOMIC DNA]</scope>
    <source>
        <strain evidence="4 5">DSM 18966</strain>
    </source>
</reference>
<sequence>MVNHPDTATVVAARAGDPQAVDRLVTEYLPLVYTIVGRALDGHADVDDVVQETMMRVVRNLGDLQEPESFRSWLVAITVRQVRERYRARRDAPRAVVPDDVRQAGSDFTDLAIVRLELSGQRRETAEATRWLDEEARELLALWWLEASGHLTRDEIVATTAVNRQHTAVRIQRMKEQLETSRVVVRALATSPRCPDLILATTHWDGSPSPLWRKRIARHTRECERCTPAWSGLVSAERLLGGMALVPPSLTVSAGLAHLGGDPVAAAQTGTAASTGTAHPAPGAVITGRSFVAGITTGRRVLTTLLVTGMVLGGGAVAVGYQNDQEASAPVIVPTAARSTTVSTPSLSEASRKPQPAPTPTTDDPTPSPSSQPAAPEPTASPTPAPAPAPAPAPTTTTSPTAAAVLPATLSVKKGVATWQFDGIEGALGDVGAGWYYNWSPSNATMPGPADVEFVPMIWGRDDVDAATLAQVASEGTVLLGFNEPDMGGQANMGVEEALDLWPQLESTGMRLGSPAVAYGGDTPGGWLDTFMTGAAERNLRVDFITLHWYGSDFSDASVGHFLSYVDAVHERYGLPVWITEYGLMNFSGSPKYPTGAQAAAFIEGSTTGMESRAFVERYAWFGLPAVGDSVEFGLYRDATTPTEAGLAYKAAG</sequence>
<dbReference type="InterPro" id="IPR053183">
    <property type="entry name" value="ASL1"/>
</dbReference>
<proteinExistence type="predicted"/>
<dbReference type="Pfam" id="PF04542">
    <property type="entry name" value="Sigma70_r2"/>
    <property type="match status" value="1"/>
</dbReference>
<dbReference type="Gene3D" id="1.10.1740.10">
    <property type="match status" value="1"/>
</dbReference>
<feature type="compositionally biased region" description="Polar residues" evidence="1">
    <location>
        <begin position="340"/>
        <end position="349"/>
    </location>
</feature>
<dbReference type="InterPro" id="IPR007627">
    <property type="entry name" value="RNA_pol_sigma70_r2"/>
</dbReference>
<dbReference type="OrthoDB" id="8611574at2"/>
<dbReference type="SUPFAM" id="SSF51445">
    <property type="entry name" value="(Trans)glycosidases"/>
    <property type="match status" value="1"/>
</dbReference>
<dbReference type="InterPro" id="IPR014284">
    <property type="entry name" value="RNA_pol_sigma-70_dom"/>
</dbReference>
<comment type="caution">
    <text evidence="4">The sequence shown here is derived from an EMBL/GenBank/DDBJ whole genome shotgun (WGS) entry which is preliminary data.</text>
</comment>
<dbReference type="GO" id="GO:0003700">
    <property type="term" value="F:DNA-binding transcription factor activity"/>
    <property type="evidence" value="ECO:0007669"/>
    <property type="project" value="InterPro"/>
</dbReference>
<dbReference type="Gene3D" id="3.20.20.80">
    <property type="entry name" value="Glycosidases"/>
    <property type="match status" value="1"/>
</dbReference>
<evidence type="ECO:0000259" key="3">
    <source>
        <dbReference type="Pfam" id="PF11790"/>
    </source>
</evidence>
<dbReference type="GO" id="GO:0071966">
    <property type="term" value="P:fungal-type cell wall polysaccharide metabolic process"/>
    <property type="evidence" value="ECO:0007669"/>
    <property type="project" value="TreeGrafter"/>
</dbReference>
<feature type="domain" description="RNA polymerase sigma-70 region 2" evidence="2">
    <location>
        <begin position="24"/>
        <end position="90"/>
    </location>
</feature>
<dbReference type="SUPFAM" id="SSF88946">
    <property type="entry name" value="Sigma2 domain of RNA polymerase sigma factors"/>
    <property type="match status" value="1"/>
</dbReference>
<evidence type="ECO:0000259" key="2">
    <source>
        <dbReference type="Pfam" id="PF04542"/>
    </source>
</evidence>
<dbReference type="Proteomes" id="UP000225548">
    <property type="component" value="Unassembled WGS sequence"/>
</dbReference>
<dbReference type="GO" id="GO:0006352">
    <property type="term" value="P:DNA-templated transcription initiation"/>
    <property type="evidence" value="ECO:0007669"/>
    <property type="project" value="InterPro"/>
</dbReference>
<dbReference type="AlphaFoldDB" id="A0A2A9E6Z1"/>